<dbReference type="EnsemblProtists" id="EKX31317">
    <property type="protein sequence ID" value="EKX31317"/>
    <property type="gene ID" value="GUITHDRAFT_122487"/>
</dbReference>
<dbReference type="AlphaFoldDB" id="L1I5H4"/>
<dbReference type="KEGG" id="gtt:GUITHDRAFT_122487"/>
<dbReference type="PaxDb" id="55529-EKX31317"/>
<sequence>MLPSTSSAKKSFVMYLNAYCKSSSDRSSFLKNSLIRGFFIVPMTNFAKGLLGCFLRLGLEPKFEPEATTVTGGLQR</sequence>
<evidence type="ECO:0000313" key="3">
    <source>
        <dbReference type="Proteomes" id="UP000011087"/>
    </source>
</evidence>
<evidence type="ECO:0000313" key="1">
    <source>
        <dbReference type="EMBL" id="EKX31317.1"/>
    </source>
</evidence>
<dbReference type="EMBL" id="JH993304">
    <property type="protein sequence ID" value="EKX31317.1"/>
    <property type="molecule type" value="Genomic_DNA"/>
</dbReference>
<dbReference type="Proteomes" id="UP000011087">
    <property type="component" value="Unassembled WGS sequence"/>
</dbReference>
<accession>L1I5H4</accession>
<protein>
    <submittedName>
        <fullName evidence="1 2">Uncharacterized protein</fullName>
    </submittedName>
</protein>
<dbReference type="RefSeq" id="XP_005818297.1">
    <property type="nucleotide sequence ID" value="XM_005818240.1"/>
</dbReference>
<reference evidence="3" key="2">
    <citation type="submission" date="2012-11" db="EMBL/GenBank/DDBJ databases">
        <authorList>
            <person name="Kuo A."/>
            <person name="Curtis B.A."/>
            <person name="Tanifuji G."/>
            <person name="Burki F."/>
            <person name="Gruber A."/>
            <person name="Irimia M."/>
            <person name="Maruyama S."/>
            <person name="Arias M.C."/>
            <person name="Ball S.G."/>
            <person name="Gile G.H."/>
            <person name="Hirakawa Y."/>
            <person name="Hopkins J.F."/>
            <person name="Rensing S.A."/>
            <person name="Schmutz J."/>
            <person name="Symeonidi A."/>
            <person name="Elias M."/>
            <person name="Eveleigh R.J."/>
            <person name="Herman E.K."/>
            <person name="Klute M.J."/>
            <person name="Nakayama T."/>
            <person name="Obornik M."/>
            <person name="Reyes-Prieto A."/>
            <person name="Armbrust E.V."/>
            <person name="Aves S.J."/>
            <person name="Beiko R.G."/>
            <person name="Coutinho P."/>
            <person name="Dacks J.B."/>
            <person name="Durnford D.G."/>
            <person name="Fast N.M."/>
            <person name="Green B.R."/>
            <person name="Grisdale C."/>
            <person name="Hempe F."/>
            <person name="Henrissat B."/>
            <person name="Hoppner M.P."/>
            <person name="Ishida K.-I."/>
            <person name="Kim E."/>
            <person name="Koreny L."/>
            <person name="Kroth P.G."/>
            <person name="Liu Y."/>
            <person name="Malik S.-B."/>
            <person name="Maier U.G."/>
            <person name="McRose D."/>
            <person name="Mock T."/>
            <person name="Neilson J.A."/>
            <person name="Onodera N.T."/>
            <person name="Poole A.M."/>
            <person name="Pritham E.J."/>
            <person name="Richards T.A."/>
            <person name="Rocap G."/>
            <person name="Roy S.W."/>
            <person name="Sarai C."/>
            <person name="Schaack S."/>
            <person name="Shirato S."/>
            <person name="Slamovits C.H."/>
            <person name="Spencer D.F."/>
            <person name="Suzuki S."/>
            <person name="Worden A.Z."/>
            <person name="Zauner S."/>
            <person name="Barry K."/>
            <person name="Bell C."/>
            <person name="Bharti A.K."/>
            <person name="Crow J.A."/>
            <person name="Grimwood J."/>
            <person name="Kramer R."/>
            <person name="Lindquist E."/>
            <person name="Lucas S."/>
            <person name="Salamov A."/>
            <person name="McFadden G.I."/>
            <person name="Lane C.E."/>
            <person name="Keeling P.J."/>
            <person name="Gray M.W."/>
            <person name="Grigoriev I.V."/>
            <person name="Archibald J.M."/>
        </authorList>
    </citation>
    <scope>NUCLEOTIDE SEQUENCE</scope>
    <source>
        <strain evidence="3">CCMP2712</strain>
    </source>
</reference>
<reference evidence="1 3" key="1">
    <citation type="journal article" date="2012" name="Nature">
        <title>Algal genomes reveal evolutionary mosaicism and the fate of nucleomorphs.</title>
        <authorList>
            <consortium name="DOE Joint Genome Institute"/>
            <person name="Curtis B.A."/>
            <person name="Tanifuji G."/>
            <person name="Burki F."/>
            <person name="Gruber A."/>
            <person name="Irimia M."/>
            <person name="Maruyama S."/>
            <person name="Arias M.C."/>
            <person name="Ball S.G."/>
            <person name="Gile G.H."/>
            <person name="Hirakawa Y."/>
            <person name="Hopkins J.F."/>
            <person name="Kuo A."/>
            <person name="Rensing S.A."/>
            <person name="Schmutz J."/>
            <person name="Symeonidi A."/>
            <person name="Elias M."/>
            <person name="Eveleigh R.J."/>
            <person name="Herman E.K."/>
            <person name="Klute M.J."/>
            <person name="Nakayama T."/>
            <person name="Obornik M."/>
            <person name="Reyes-Prieto A."/>
            <person name="Armbrust E.V."/>
            <person name="Aves S.J."/>
            <person name="Beiko R.G."/>
            <person name="Coutinho P."/>
            <person name="Dacks J.B."/>
            <person name="Durnford D.G."/>
            <person name="Fast N.M."/>
            <person name="Green B.R."/>
            <person name="Grisdale C.J."/>
            <person name="Hempel F."/>
            <person name="Henrissat B."/>
            <person name="Hoppner M.P."/>
            <person name="Ishida K."/>
            <person name="Kim E."/>
            <person name="Koreny L."/>
            <person name="Kroth P.G."/>
            <person name="Liu Y."/>
            <person name="Malik S.B."/>
            <person name="Maier U.G."/>
            <person name="McRose D."/>
            <person name="Mock T."/>
            <person name="Neilson J.A."/>
            <person name="Onodera N.T."/>
            <person name="Poole A.M."/>
            <person name="Pritham E.J."/>
            <person name="Richards T.A."/>
            <person name="Rocap G."/>
            <person name="Roy S.W."/>
            <person name="Sarai C."/>
            <person name="Schaack S."/>
            <person name="Shirato S."/>
            <person name="Slamovits C.H."/>
            <person name="Spencer D.F."/>
            <person name="Suzuki S."/>
            <person name="Worden A.Z."/>
            <person name="Zauner S."/>
            <person name="Barry K."/>
            <person name="Bell C."/>
            <person name="Bharti A.K."/>
            <person name="Crow J.A."/>
            <person name="Grimwood J."/>
            <person name="Kramer R."/>
            <person name="Lindquist E."/>
            <person name="Lucas S."/>
            <person name="Salamov A."/>
            <person name="McFadden G.I."/>
            <person name="Lane C.E."/>
            <person name="Keeling P.J."/>
            <person name="Gray M.W."/>
            <person name="Grigoriev I.V."/>
            <person name="Archibald J.M."/>
        </authorList>
    </citation>
    <scope>NUCLEOTIDE SEQUENCE</scope>
    <source>
        <strain evidence="1 3">CCMP2712</strain>
    </source>
</reference>
<keyword evidence="3" id="KW-1185">Reference proteome</keyword>
<gene>
    <name evidence="1" type="ORF">GUITHDRAFT_122487</name>
</gene>
<organism evidence="1">
    <name type="scientific">Guillardia theta (strain CCMP2712)</name>
    <name type="common">Cryptophyte</name>
    <dbReference type="NCBI Taxonomy" id="905079"/>
    <lineage>
        <taxon>Eukaryota</taxon>
        <taxon>Cryptophyceae</taxon>
        <taxon>Pyrenomonadales</taxon>
        <taxon>Geminigeraceae</taxon>
        <taxon>Guillardia</taxon>
    </lineage>
</organism>
<evidence type="ECO:0000313" key="2">
    <source>
        <dbReference type="EnsemblProtists" id="EKX31317"/>
    </source>
</evidence>
<name>L1I5H4_GUITC</name>
<dbReference type="HOGENOM" id="CLU_2659779_0_0_1"/>
<proteinExistence type="predicted"/>
<dbReference type="GeneID" id="17288039"/>
<reference evidence="2" key="3">
    <citation type="submission" date="2015-06" db="UniProtKB">
        <authorList>
            <consortium name="EnsemblProtists"/>
        </authorList>
    </citation>
    <scope>IDENTIFICATION</scope>
</reference>